<evidence type="ECO:0000313" key="5">
    <source>
        <dbReference type="EMBL" id="BCY24159.1"/>
    </source>
</evidence>
<name>A0AAD1NV08_9ACTN</name>
<reference evidence="5" key="1">
    <citation type="submission" date="2021-06" db="EMBL/GenBank/DDBJ databases">
        <title>Genome sequence of Cutibacterium modestum strain KB17-24694.</title>
        <authorList>
            <person name="Dekio I."/>
            <person name="Asahina A."/>
            <person name="Nishida M."/>
        </authorList>
    </citation>
    <scope>NUCLEOTIDE SEQUENCE</scope>
    <source>
        <strain evidence="5">KB17-24694</strain>
    </source>
</reference>
<evidence type="ECO:0000313" key="6">
    <source>
        <dbReference type="Proteomes" id="UP000825072"/>
    </source>
</evidence>
<dbReference type="Pfam" id="PF13477">
    <property type="entry name" value="Glyco_trans_4_2"/>
    <property type="match status" value="1"/>
</dbReference>
<dbReference type="Gene3D" id="3.40.50.2000">
    <property type="entry name" value="Glycogen Phosphorylase B"/>
    <property type="match status" value="2"/>
</dbReference>
<dbReference type="InterPro" id="IPR050194">
    <property type="entry name" value="Glycosyltransferase_grp1"/>
</dbReference>
<dbReference type="InterPro" id="IPR001296">
    <property type="entry name" value="Glyco_trans_1"/>
</dbReference>
<feature type="domain" description="Glycosyltransferase subfamily 4-like N-terminal" evidence="4">
    <location>
        <begin position="15"/>
        <end position="148"/>
    </location>
</feature>
<dbReference type="EMBL" id="AP024747">
    <property type="protein sequence ID" value="BCY24159.1"/>
    <property type="molecule type" value="Genomic_DNA"/>
</dbReference>
<accession>A0AAD1NV08</accession>
<evidence type="ECO:0000259" key="4">
    <source>
        <dbReference type="Pfam" id="PF13477"/>
    </source>
</evidence>
<feature type="domain" description="Glycosyl transferase family 1" evidence="3">
    <location>
        <begin position="189"/>
        <end position="347"/>
    </location>
</feature>
<dbReference type="AlphaFoldDB" id="A0AAD1NV08"/>
<evidence type="ECO:0000256" key="1">
    <source>
        <dbReference type="ARBA" id="ARBA00022676"/>
    </source>
</evidence>
<evidence type="ECO:0000259" key="3">
    <source>
        <dbReference type="Pfam" id="PF00534"/>
    </source>
</evidence>
<dbReference type="InterPro" id="IPR028098">
    <property type="entry name" value="Glyco_trans_4-like_N"/>
</dbReference>
<sequence length="384" mass="41263">MGIRVQRGMKGGGVRVLIVSAALSIHTVRWVNGLVKRGHEVHLASVHPVGRHSIDPRVQIHLAPHSGKAKYVVNAGWLRSVAVKVQPDIVNVHYATGYGLLTRLAHIGAPTLLSVWGSDVYDSPRANPFMCHIVQSNLASATRIASTSHCMARVTRGLTDKPISITPFGVDTETLTPPDERRDANDGDGVVQIGTIKALHSKYGIGELIRAFSRVHDERPNTVLRIWGDGPDENPLKVLARRLVPDNSVEFCGAIDHSGVRDALGSSDIFAALSTLDSESFGVAIIEAGACGLPVVVSDVDGPAEVVENGVTGLIVPRGDVITSAAALMRLVDDAELRRRMGGAGRDHVVETYSWGHSLDLMEQAYRETIDDAARQRRSGRHGG</sequence>
<dbReference type="PANTHER" id="PTHR45947">
    <property type="entry name" value="SULFOQUINOVOSYL TRANSFERASE SQD2"/>
    <property type="match status" value="1"/>
</dbReference>
<protein>
    <submittedName>
        <fullName evidence="5">Glycosyl transferase</fullName>
    </submittedName>
</protein>
<dbReference type="SUPFAM" id="SSF53756">
    <property type="entry name" value="UDP-Glycosyltransferase/glycogen phosphorylase"/>
    <property type="match status" value="1"/>
</dbReference>
<dbReference type="GO" id="GO:1901137">
    <property type="term" value="P:carbohydrate derivative biosynthetic process"/>
    <property type="evidence" value="ECO:0007669"/>
    <property type="project" value="UniProtKB-ARBA"/>
</dbReference>
<dbReference type="Pfam" id="PF00534">
    <property type="entry name" value="Glycos_transf_1"/>
    <property type="match status" value="1"/>
</dbReference>
<proteinExistence type="predicted"/>
<evidence type="ECO:0000256" key="2">
    <source>
        <dbReference type="ARBA" id="ARBA00022679"/>
    </source>
</evidence>
<organism evidence="5 6">
    <name type="scientific">Cutibacterium modestum</name>
    <dbReference type="NCBI Taxonomy" id="2559073"/>
    <lineage>
        <taxon>Bacteria</taxon>
        <taxon>Bacillati</taxon>
        <taxon>Actinomycetota</taxon>
        <taxon>Actinomycetes</taxon>
        <taxon>Propionibacteriales</taxon>
        <taxon>Propionibacteriaceae</taxon>
        <taxon>Cutibacterium</taxon>
    </lineage>
</organism>
<dbReference type="PANTHER" id="PTHR45947:SF3">
    <property type="entry name" value="SULFOQUINOVOSYL TRANSFERASE SQD2"/>
    <property type="match status" value="1"/>
</dbReference>
<gene>
    <name evidence="5" type="primary">bplH</name>
    <name evidence="5" type="ORF">KB1_01490</name>
</gene>
<keyword evidence="1" id="KW-0328">Glycosyltransferase</keyword>
<dbReference type="GO" id="GO:0016757">
    <property type="term" value="F:glycosyltransferase activity"/>
    <property type="evidence" value="ECO:0007669"/>
    <property type="project" value="UniProtKB-KW"/>
</dbReference>
<dbReference type="Proteomes" id="UP000825072">
    <property type="component" value="Chromosome 1"/>
</dbReference>
<keyword evidence="2 5" id="KW-0808">Transferase</keyword>